<evidence type="ECO:0008006" key="5">
    <source>
        <dbReference type="Google" id="ProtNLM"/>
    </source>
</evidence>
<dbReference type="InterPro" id="IPR018698">
    <property type="entry name" value="VWA-like_dom"/>
</dbReference>
<evidence type="ECO:0000259" key="1">
    <source>
        <dbReference type="Pfam" id="PF09967"/>
    </source>
</evidence>
<reference evidence="3 4" key="1">
    <citation type="submission" date="2017-01" db="EMBL/GenBank/DDBJ databases">
        <authorList>
            <person name="Erauso G."/>
        </authorList>
    </citation>
    <scope>NUCLEOTIDE SEQUENCE [LARGE SCALE GENOMIC DNA]</scope>
    <source>
        <strain evidence="3">MESINF1</strain>
    </source>
</reference>
<accession>A0A7Z7PPT3</accession>
<dbReference type="InterPro" id="IPR025154">
    <property type="entry name" value="Put_metallopeptidase_dom"/>
</dbReference>
<protein>
    <recommendedName>
        <fullName evidence="5">VWA-like domain-containing protein</fullName>
    </recommendedName>
</protein>
<dbReference type="AlphaFoldDB" id="A0A7Z7PPT3"/>
<dbReference type="Pfam" id="PF13203">
    <property type="entry name" value="DUF2201_N"/>
    <property type="match status" value="1"/>
</dbReference>
<proteinExistence type="predicted"/>
<sequence length="397" mass="45417">MKNEELMERAVFELGKDSPFYNFLLLFVDRIPSSATRTVRLRVTSRGRFQLLYNPDVLGNKPMVFTKALLKHECLHIVNGHILIPVNKSREKVVWDLSMDAAVNQYIPELDAFSLPLDSLLSEGCGTDNERFFVGPPMAYPGETAEFYHSWALDFMGKKRSIDLELLESSLSRVDSHEDFGSFELPKEFIEDLLKQVISETLEKARTGMPEGLEEVMKLVLDNPVLDWRNMIRRFFGSSTYVGRYRTPMRPNRRYDDQPGWKSDYAAKLVVVVDTSGSVIEDEFNAFFGEIDAVARITDSRIWLVQVDETVQSVMKYSKGMWRDLKLVGRGETDLQPAIDYSQENLRPEGLIIFTDGYTDLPSVTRRVLFVLSKSHNPDFVSEARSIYGKSSVVFLS</sequence>
<dbReference type="PANTHER" id="PTHR38730:SF1">
    <property type="entry name" value="SLL7028 PROTEIN"/>
    <property type="match status" value="1"/>
</dbReference>
<dbReference type="PANTHER" id="PTHR38730">
    <property type="entry name" value="SLL7028 PROTEIN"/>
    <property type="match status" value="1"/>
</dbReference>
<feature type="domain" description="VWA-like" evidence="1">
    <location>
        <begin position="269"/>
        <end position="374"/>
    </location>
</feature>
<dbReference type="Proteomes" id="UP000250796">
    <property type="component" value="Chromosome MESINF"/>
</dbReference>
<feature type="domain" description="Putative metallopeptidase" evidence="2">
    <location>
        <begin position="7"/>
        <end position="119"/>
    </location>
</feature>
<dbReference type="InterPro" id="IPR036465">
    <property type="entry name" value="vWFA_dom_sf"/>
</dbReference>
<evidence type="ECO:0000313" key="3">
    <source>
        <dbReference type="EMBL" id="SSC13431.1"/>
    </source>
</evidence>
<organism evidence="3 4">
    <name type="scientific">Mesotoga infera</name>
    <dbReference type="NCBI Taxonomy" id="1236046"/>
    <lineage>
        <taxon>Bacteria</taxon>
        <taxon>Thermotogati</taxon>
        <taxon>Thermotogota</taxon>
        <taxon>Thermotogae</taxon>
        <taxon>Kosmotogales</taxon>
        <taxon>Kosmotogaceae</taxon>
        <taxon>Mesotoga</taxon>
    </lineage>
</organism>
<name>A0A7Z7PPT3_9BACT</name>
<dbReference type="KEGG" id="minf:MESINF_1991"/>
<dbReference type="Pfam" id="PF09967">
    <property type="entry name" value="DUF2201"/>
    <property type="match status" value="1"/>
</dbReference>
<evidence type="ECO:0000259" key="2">
    <source>
        <dbReference type="Pfam" id="PF13203"/>
    </source>
</evidence>
<keyword evidence="4" id="KW-1185">Reference proteome</keyword>
<dbReference type="SUPFAM" id="SSF53300">
    <property type="entry name" value="vWA-like"/>
    <property type="match status" value="1"/>
</dbReference>
<dbReference type="EMBL" id="LS974202">
    <property type="protein sequence ID" value="SSC13431.1"/>
    <property type="molecule type" value="Genomic_DNA"/>
</dbReference>
<gene>
    <name evidence="3" type="ORF">MESINF_1991</name>
</gene>
<evidence type="ECO:0000313" key="4">
    <source>
        <dbReference type="Proteomes" id="UP000250796"/>
    </source>
</evidence>